<dbReference type="Proteomes" id="UP000285288">
    <property type="component" value="Unassembled WGS sequence"/>
</dbReference>
<reference evidence="1 2" key="1">
    <citation type="submission" date="2018-08" db="EMBL/GenBank/DDBJ databases">
        <title>A genome reference for cultivated species of the human gut microbiota.</title>
        <authorList>
            <person name="Zou Y."/>
            <person name="Xue W."/>
            <person name="Luo G."/>
        </authorList>
    </citation>
    <scope>NUCLEOTIDE SEQUENCE [LARGE SCALE GENOMIC DNA]</scope>
    <source>
        <strain evidence="1 2">AM42-13AC</strain>
    </source>
</reference>
<protein>
    <submittedName>
        <fullName evidence="1">Uncharacterized protein</fullName>
    </submittedName>
</protein>
<dbReference type="RefSeq" id="WP_118011412.1">
    <property type="nucleotide sequence ID" value="NZ_QSGD01000022.1"/>
</dbReference>
<gene>
    <name evidence="1" type="ORF">DW907_06645</name>
</gene>
<dbReference type="AlphaFoldDB" id="A0A413UCC7"/>
<proteinExistence type="predicted"/>
<sequence length="80" mass="9493">MTEDRAVELINEWLNLAKDVGDMNLNRMEYDEERYNYAMDRMNVIRQKIYEYHGQLFSEAKDINSKIIDSCKKKHGSAAM</sequence>
<name>A0A413UCC7_9FIRM</name>
<accession>A0A413UCC7</accession>
<evidence type="ECO:0000313" key="1">
    <source>
        <dbReference type="EMBL" id="RHB05428.1"/>
    </source>
</evidence>
<dbReference type="EMBL" id="QSGD01000022">
    <property type="protein sequence ID" value="RHB05428.1"/>
    <property type="molecule type" value="Genomic_DNA"/>
</dbReference>
<organism evidence="1 2">
    <name type="scientific">Holdemanella biformis</name>
    <dbReference type="NCBI Taxonomy" id="1735"/>
    <lineage>
        <taxon>Bacteria</taxon>
        <taxon>Bacillati</taxon>
        <taxon>Bacillota</taxon>
        <taxon>Erysipelotrichia</taxon>
        <taxon>Erysipelotrichales</taxon>
        <taxon>Erysipelotrichaceae</taxon>
        <taxon>Holdemanella</taxon>
    </lineage>
</organism>
<evidence type="ECO:0000313" key="2">
    <source>
        <dbReference type="Proteomes" id="UP000285288"/>
    </source>
</evidence>
<comment type="caution">
    <text evidence="1">The sequence shown here is derived from an EMBL/GenBank/DDBJ whole genome shotgun (WGS) entry which is preliminary data.</text>
</comment>